<reference evidence="4" key="1">
    <citation type="submission" date="2016-06" db="UniProtKB">
        <authorList>
            <consortium name="WormBaseParasite"/>
        </authorList>
    </citation>
    <scope>IDENTIFICATION</scope>
</reference>
<dbReference type="Proteomes" id="UP000271098">
    <property type="component" value="Unassembled WGS sequence"/>
</dbReference>
<evidence type="ECO:0000256" key="1">
    <source>
        <dbReference type="SAM" id="MobiDB-lite"/>
    </source>
</evidence>
<dbReference type="AlphaFoldDB" id="A0A183ENU8"/>
<evidence type="ECO:0000313" key="4">
    <source>
        <dbReference type="WBParaSite" id="GPUH_0002266601-mRNA-1"/>
    </source>
</evidence>
<gene>
    <name evidence="2" type="ORF">GPUH_LOCUS22639</name>
</gene>
<feature type="compositionally biased region" description="Low complexity" evidence="1">
    <location>
        <begin position="28"/>
        <end position="41"/>
    </location>
</feature>
<dbReference type="WBParaSite" id="GPUH_0002266601-mRNA-1">
    <property type="protein sequence ID" value="GPUH_0002266601-mRNA-1"/>
    <property type="gene ID" value="GPUH_0002266601"/>
</dbReference>
<protein>
    <submittedName>
        <fullName evidence="4">GRAM domain containing 1C</fullName>
    </submittedName>
</protein>
<dbReference type="EMBL" id="UYRT01095593">
    <property type="protein sequence ID" value="VDN40334.1"/>
    <property type="molecule type" value="Genomic_DNA"/>
</dbReference>
<evidence type="ECO:0000313" key="3">
    <source>
        <dbReference type="Proteomes" id="UP000271098"/>
    </source>
</evidence>
<organism evidence="4">
    <name type="scientific">Gongylonema pulchrum</name>
    <dbReference type="NCBI Taxonomy" id="637853"/>
    <lineage>
        <taxon>Eukaryota</taxon>
        <taxon>Metazoa</taxon>
        <taxon>Ecdysozoa</taxon>
        <taxon>Nematoda</taxon>
        <taxon>Chromadorea</taxon>
        <taxon>Rhabditida</taxon>
        <taxon>Spirurina</taxon>
        <taxon>Spiruromorpha</taxon>
        <taxon>Spiruroidea</taxon>
        <taxon>Gongylonematidae</taxon>
        <taxon>Gongylonema</taxon>
    </lineage>
</organism>
<feature type="region of interest" description="Disordered" evidence="1">
    <location>
        <begin position="1"/>
        <end position="92"/>
    </location>
</feature>
<sequence>MVLSQASASPDRPESSSVDNSISDKDQQSTSIIQSTDSSGSVQCSSRRRHTWHATNVSQASHSAQEEDDRNQSSCSGWGSQESIRTGSVGDDEKSFAVCSSRSSLSAYHLFPLMILDNLFVNISEIKKFGHQLFVITNKYREYRGCQSRAGGL</sequence>
<evidence type="ECO:0000313" key="2">
    <source>
        <dbReference type="EMBL" id="VDN40334.1"/>
    </source>
</evidence>
<feature type="compositionally biased region" description="Polar residues" evidence="1">
    <location>
        <begin position="72"/>
        <end position="86"/>
    </location>
</feature>
<name>A0A183ENU8_9BILA</name>
<proteinExistence type="predicted"/>
<reference evidence="2 3" key="2">
    <citation type="submission" date="2018-11" db="EMBL/GenBank/DDBJ databases">
        <authorList>
            <consortium name="Pathogen Informatics"/>
        </authorList>
    </citation>
    <scope>NUCLEOTIDE SEQUENCE [LARGE SCALE GENOMIC DNA]</scope>
</reference>
<keyword evidence="3" id="KW-1185">Reference proteome</keyword>
<feature type="compositionally biased region" description="Polar residues" evidence="1">
    <location>
        <begin position="53"/>
        <end position="63"/>
    </location>
</feature>
<accession>A0A183ENU8</accession>